<dbReference type="Proteomes" id="UP000501991">
    <property type="component" value="Chromosome"/>
</dbReference>
<proteinExistence type="predicted"/>
<organism evidence="3 4">
    <name type="scientific">Nitrogeniibacter mangrovi</name>
    <dbReference type="NCBI Taxonomy" id="2016596"/>
    <lineage>
        <taxon>Bacteria</taxon>
        <taxon>Pseudomonadati</taxon>
        <taxon>Pseudomonadota</taxon>
        <taxon>Betaproteobacteria</taxon>
        <taxon>Rhodocyclales</taxon>
        <taxon>Zoogloeaceae</taxon>
        <taxon>Nitrogeniibacter</taxon>
    </lineage>
</organism>
<dbReference type="EMBL" id="CP048836">
    <property type="protein sequence ID" value="QID16637.1"/>
    <property type="molecule type" value="Genomic_DNA"/>
</dbReference>
<dbReference type="InterPro" id="IPR047798">
    <property type="entry name" value="BPSS1780-like"/>
</dbReference>
<name>A0A6C1AZ70_9RHOO</name>
<dbReference type="AlphaFoldDB" id="A0A6C1AZ70"/>
<reference evidence="3 4" key="1">
    <citation type="submission" date="2020-02" db="EMBL/GenBank/DDBJ databases">
        <title>Nitrogenibacter mangrovi gen. nov., sp. nov. isolated from mangrove sediment, a denitrifying betaproteobacterium.</title>
        <authorList>
            <person name="Liao H."/>
            <person name="Tian Y."/>
        </authorList>
    </citation>
    <scope>NUCLEOTIDE SEQUENCE [LARGE SCALE GENOMIC DNA]</scope>
    <source>
        <strain evidence="3 4">M9-3-2</strain>
    </source>
</reference>
<feature type="transmembrane region" description="Helical" evidence="1">
    <location>
        <begin position="144"/>
        <end position="170"/>
    </location>
</feature>
<feature type="transmembrane region" description="Helical" evidence="1">
    <location>
        <begin position="101"/>
        <end position="132"/>
    </location>
</feature>
<dbReference type="Pfam" id="PF25231">
    <property type="entry name" value="DUF7847"/>
    <property type="match status" value="1"/>
</dbReference>
<keyword evidence="1" id="KW-0472">Membrane</keyword>
<gene>
    <name evidence="3" type="ORF">G3580_02725</name>
</gene>
<keyword evidence="1" id="KW-1133">Transmembrane helix</keyword>
<feature type="transmembrane region" description="Helical" evidence="1">
    <location>
        <begin position="217"/>
        <end position="238"/>
    </location>
</feature>
<feature type="domain" description="DUF7847" evidence="2">
    <location>
        <begin position="41"/>
        <end position="222"/>
    </location>
</feature>
<evidence type="ECO:0000256" key="1">
    <source>
        <dbReference type="SAM" id="Phobius"/>
    </source>
</evidence>
<dbReference type="RefSeq" id="WP_173763805.1">
    <property type="nucleotide sequence ID" value="NZ_CP048836.1"/>
</dbReference>
<accession>A0A6C1AZ70</accession>
<keyword evidence="4" id="KW-1185">Reference proteome</keyword>
<evidence type="ECO:0000313" key="3">
    <source>
        <dbReference type="EMBL" id="QID16637.1"/>
    </source>
</evidence>
<dbReference type="KEGG" id="azq:G3580_02725"/>
<protein>
    <recommendedName>
        <fullName evidence="2">DUF7847 domain-containing protein</fullName>
    </recommendedName>
</protein>
<feature type="transmembrane region" description="Helical" evidence="1">
    <location>
        <begin position="191"/>
        <end position="211"/>
    </location>
</feature>
<dbReference type="InterPro" id="IPR057169">
    <property type="entry name" value="DUF7847"/>
</dbReference>
<evidence type="ECO:0000259" key="2">
    <source>
        <dbReference type="Pfam" id="PF25231"/>
    </source>
</evidence>
<keyword evidence="1" id="KW-0812">Transmembrane</keyword>
<sequence length="250" mass="25732">MTDAPLPSAVTVSPARCLDWLAAGWRLFLCDPARWAVVGALFVIILVAIGVVPLIGWAITLLTFPVLGAGLVAVADEAAGSGRVRIEALFDGLRADAGKHVMVGVFHLVAVLVIGFVAALIGASAALTGALIGPLAAVGLTTGGLMLAVVVFTALWLLVIMALWFAPALIRFHGADPIDALTHSVDACLRNLPVCFVLALALYVLAWVAVIPAGLGLVVLIPVIAGAHHAAYLDIFAVRRALPGHADSPS</sequence>
<dbReference type="NCBIfam" id="NF041043">
    <property type="entry name" value="BPSS1780_fam"/>
    <property type="match status" value="1"/>
</dbReference>
<feature type="transmembrane region" description="Helical" evidence="1">
    <location>
        <begin position="35"/>
        <end position="55"/>
    </location>
</feature>
<evidence type="ECO:0000313" key="4">
    <source>
        <dbReference type="Proteomes" id="UP000501991"/>
    </source>
</evidence>